<evidence type="ECO:0000313" key="6">
    <source>
        <dbReference type="Proteomes" id="UP001595901"/>
    </source>
</evidence>
<evidence type="ECO:0000256" key="3">
    <source>
        <dbReference type="ARBA" id="ARBA00023163"/>
    </source>
</evidence>
<dbReference type="Proteomes" id="UP001595901">
    <property type="component" value="Unassembled WGS sequence"/>
</dbReference>
<name>A0ABV8CYG5_9STRE</name>
<keyword evidence="2" id="KW-0238">DNA-binding</keyword>
<dbReference type="Gene3D" id="1.10.10.10">
    <property type="entry name" value="Winged helix-like DNA-binding domain superfamily/Winged helix DNA-binding domain"/>
    <property type="match status" value="1"/>
</dbReference>
<keyword evidence="1" id="KW-0805">Transcription regulation</keyword>
<feature type="domain" description="HTH marR-type" evidence="4">
    <location>
        <begin position="1"/>
        <end position="136"/>
    </location>
</feature>
<evidence type="ECO:0000256" key="1">
    <source>
        <dbReference type="ARBA" id="ARBA00023015"/>
    </source>
</evidence>
<dbReference type="InterPro" id="IPR036388">
    <property type="entry name" value="WH-like_DNA-bd_sf"/>
</dbReference>
<dbReference type="Pfam" id="PF13463">
    <property type="entry name" value="HTH_27"/>
    <property type="match status" value="1"/>
</dbReference>
<gene>
    <name evidence="5" type="ORF">ACFOSE_00655</name>
</gene>
<evidence type="ECO:0000313" key="5">
    <source>
        <dbReference type="EMBL" id="MFC3931318.1"/>
    </source>
</evidence>
<dbReference type="InterPro" id="IPR000835">
    <property type="entry name" value="HTH_MarR-typ"/>
</dbReference>
<accession>A0ABV8CYG5</accession>
<dbReference type="PROSITE" id="PS50995">
    <property type="entry name" value="HTH_MARR_2"/>
    <property type="match status" value="1"/>
</dbReference>
<proteinExistence type="predicted"/>
<protein>
    <submittedName>
        <fullName evidence="5">MarR family winged helix-turn-helix transcriptional regulator</fullName>
    </submittedName>
</protein>
<evidence type="ECO:0000256" key="2">
    <source>
        <dbReference type="ARBA" id="ARBA00023125"/>
    </source>
</evidence>
<dbReference type="PANTHER" id="PTHR42756">
    <property type="entry name" value="TRANSCRIPTIONAL REGULATOR, MARR"/>
    <property type="match status" value="1"/>
</dbReference>
<comment type="caution">
    <text evidence="5">The sequence shown here is derived from an EMBL/GenBank/DDBJ whole genome shotgun (WGS) entry which is preliminary data.</text>
</comment>
<keyword evidence="3" id="KW-0804">Transcription</keyword>
<dbReference type="InterPro" id="IPR036390">
    <property type="entry name" value="WH_DNA-bd_sf"/>
</dbReference>
<keyword evidence="6" id="KW-1185">Reference proteome</keyword>
<evidence type="ECO:0000259" key="4">
    <source>
        <dbReference type="PROSITE" id="PS50995"/>
    </source>
</evidence>
<dbReference type="SMART" id="SM00347">
    <property type="entry name" value="HTH_MARR"/>
    <property type="match status" value="1"/>
</dbReference>
<dbReference type="SUPFAM" id="SSF46785">
    <property type="entry name" value="Winged helix' DNA-binding domain"/>
    <property type="match status" value="1"/>
</dbReference>
<dbReference type="EMBL" id="JBHSAC010000005">
    <property type="protein sequence ID" value="MFC3931318.1"/>
    <property type="molecule type" value="Genomic_DNA"/>
</dbReference>
<organism evidence="5 6">
    <name type="scientific">Streptococcus dentapri</name>
    <dbReference type="NCBI Taxonomy" id="573564"/>
    <lineage>
        <taxon>Bacteria</taxon>
        <taxon>Bacillati</taxon>
        <taxon>Bacillota</taxon>
        <taxon>Bacilli</taxon>
        <taxon>Lactobacillales</taxon>
        <taxon>Streptococcaceae</taxon>
        <taxon>Streptococcus</taxon>
    </lineage>
</organism>
<dbReference type="RefSeq" id="WP_380429160.1">
    <property type="nucleotide sequence ID" value="NZ_JBHSAC010000005.1"/>
</dbReference>
<sequence length="152" mass="17313">MSVYEATRFRYLFKSVENIVNKELTHLLAPLCITSNQSEVLLVLQEFGTLSLKKLGNLLICEGKSPSRLISSLIKKGLVIKEISEKDRRTSFLSLSSGGQDLIPKILAIKTHYDRQLLEEGIDFKALSQPFKAFIKGTSYEEKLKARFMWDE</sequence>
<dbReference type="PANTHER" id="PTHR42756:SF1">
    <property type="entry name" value="TRANSCRIPTIONAL REPRESSOR OF EMRAB OPERON"/>
    <property type="match status" value="1"/>
</dbReference>
<reference evidence="6" key="1">
    <citation type="journal article" date="2019" name="Int. J. Syst. Evol. Microbiol.">
        <title>The Global Catalogue of Microorganisms (GCM) 10K type strain sequencing project: providing services to taxonomists for standard genome sequencing and annotation.</title>
        <authorList>
            <consortium name="The Broad Institute Genomics Platform"/>
            <consortium name="The Broad Institute Genome Sequencing Center for Infectious Disease"/>
            <person name="Wu L."/>
            <person name="Ma J."/>
        </authorList>
    </citation>
    <scope>NUCLEOTIDE SEQUENCE [LARGE SCALE GENOMIC DNA]</scope>
    <source>
        <strain evidence="6">CCUG 58728</strain>
    </source>
</reference>